<accession>A0A0J8RCF9</accession>
<sequence>MGTVEAGPSHWPRFAPSMPHHVTFPLSQREGHAMEDSANKVNASGGHPSAESLPSIGFLDLGKSNSASPRSQVHRQPVAANGSPPPDTPTHRIGSQCEMLKRTSTSTHLSRKRTPINASPYPPSMKL</sequence>
<name>A0A0J8RCF9_COCIT</name>
<dbReference type="AlphaFoldDB" id="A0A0J8RCF9"/>
<dbReference type="STRING" id="454286.A0A0J8RCF9"/>
<feature type="region of interest" description="Disordered" evidence="1">
    <location>
        <begin position="1"/>
        <end position="127"/>
    </location>
</feature>
<gene>
    <name evidence="2" type="ORF">CISG_09561</name>
</gene>
<organism evidence="2 3">
    <name type="scientific">Coccidioides immitis RMSCC 3703</name>
    <dbReference type="NCBI Taxonomy" id="454286"/>
    <lineage>
        <taxon>Eukaryota</taxon>
        <taxon>Fungi</taxon>
        <taxon>Dikarya</taxon>
        <taxon>Ascomycota</taxon>
        <taxon>Pezizomycotina</taxon>
        <taxon>Eurotiomycetes</taxon>
        <taxon>Eurotiomycetidae</taxon>
        <taxon>Onygenales</taxon>
        <taxon>Onygenaceae</taxon>
        <taxon>Coccidioides</taxon>
    </lineage>
</organism>
<proteinExistence type="predicted"/>
<dbReference type="EMBL" id="DS268216">
    <property type="protein sequence ID" value="KMU82125.1"/>
    <property type="molecule type" value="Genomic_DNA"/>
</dbReference>
<evidence type="ECO:0000313" key="3">
    <source>
        <dbReference type="Proteomes" id="UP000054559"/>
    </source>
</evidence>
<dbReference type="Proteomes" id="UP000054559">
    <property type="component" value="Unassembled WGS sequence"/>
</dbReference>
<evidence type="ECO:0000256" key="1">
    <source>
        <dbReference type="SAM" id="MobiDB-lite"/>
    </source>
</evidence>
<protein>
    <submittedName>
        <fullName evidence="2">Uncharacterized protein</fullName>
    </submittedName>
</protein>
<reference evidence="3" key="1">
    <citation type="journal article" date="2010" name="Genome Res.">
        <title>Population genomic sequencing of Coccidioides fungi reveals recent hybridization and transposon control.</title>
        <authorList>
            <person name="Neafsey D.E."/>
            <person name="Barker B.M."/>
            <person name="Sharpton T.J."/>
            <person name="Stajich J.E."/>
            <person name="Park D.J."/>
            <person name="Whiston E."/>
            <person name="Hung C.-Y."/>
            <person name="McMahan C."/>
            <person name="White J."/>
            <person name="Sykes S."/>
            <person name="Heiman D."/>
            <person name="Young S."/>
            <person name="Zeng Q."/>
            <person name="Abouelleil A."/>
            <person name="Aftuck L."/>
            <person name="Bessette D."/>
            <person name="Brown A."/>
            <person name="FitzGerald M."/>
            <person name="Lui A."/>
            <person name="Macdonald J.P."/>
            <person name="Priest M."/>
            <person name="Orbach M.J."/>
            <person name="Galgiani J.N."/>
            <person name="Kirkland T.N."/>
            <person name="Cole G.T."/>
            <person name="Birren B.W."/>
            <person name="Henn M.R."/>
            <person name="Taylor J.W."/>
            <person name="Rounsley S.D."/>
        </authorList>
    </citation>
    <scope>NUCLEOTIDE SEQUENCE [LARGE SCALE GENOMIC DNA]</scope>
    <source>
        <strain evidence="3">RMSCC 3703</strain>
    </source>
</reference>
<evidence type="ECO:0000313" key="2">
    <source>
        <dbReference type="EMBL" id="KMU82125.1"/>
    </source>
</evidence>
<feature type="compositionally biased region" description="Basic and acidic residues" evidence="1">
    <location>
        <begin position="29"/>
        <end position="38"/>
    </location>
</feature>